<gene>
    <name evidence="2" type="primary">Aste57867_8867</name>
    <name evidence="1" type="ORF">As57867_008832</name>
    <name evidence="2" type="ORF">ASTE57867_8867</name>
</gene>
<sequence>MKKQKLAHASAWPLWPRELTQLICAFQDGIYQDMIPLGRIQHIGNPCNEHKAITILQNAITLVEPWLASFGLSRIPLLLACLPHMGAILACYSVYANDIQVRAFLMAHNQDLLLNNIVLRVAIKMGALETLQFLHAAGFDHGGFSIPFLMGLSAESGRVDVVRYCRDTLLIDVPVAVAQDADWMVLMCAARFNYVEIAQLVVAHPRCTLDIIAPALGVASDLHHLQVVTCLLDRTNGDMTTCMQETLNRVCDHDQVDVARCFFFNLDGTTRYAPSTQNRYFRRAVWFGCVGIATFLGKEMHSGSIHATDVYIAAIRDHVGVLEILRRQQEPVVKDMGLFNGMLLFMTGCFKKIPTLAHVAEAVNVDVMVLVLHVVQPTTDDVGAVLSKIGLMPEMRQLLESFQATANDKVQNTGTMSLD</sequence>
<dbReference type="OrthoDB" id="80764at2759"/>
<dbReference type="InterPro" id="IPR036770">
    <property type="entry name" value="Ankyrin_rpt-contain_sf"/>
</dbReference>
<accession>A0A485KLF0</accession>
<dbReference type="Gene3D" id="1.25.40.20">
    <property type="entry name" value="Ankyrin repeat-containing domain"/>
    <property type="match status" value="1"/>
</dbReference>
<dbReference type="AlphaFoldDB" id="A0A485KLF0"/>
<name>A0A485KLF0_9STRA</name>
<reference evidence="1" key="2">
    <citation type="submission" date="2019-06" db="EMBL/GenBank/DDBJ databases">
        <title>Genomics analysis of Aphanomyces spp. identifies a new class of oomycete effector associated with host adaptation.</title>
        <authorList>
            <person name="Gaulin E."/>
        </authorList>
    </citation>
    <scope>NUCLEOTIDE SEQUENCE</scope>
    <source>
        <strain evidence="1">CBS 578.67</strain>
    </source>
</reference>
<keyword evidence="3" id="KW-1185">Reference proteome</keyword>
<evidence type="ECO:0000313" key="3">
    <source>
        <dbReference type="Proteomes" id="UP000332933"/>
    </source>
</evidence>
<reference evidence="2 3" key="1">
    <citation type="submission" date="2019-03" db="EMBL/GenBank/DDBJ databases">
        <authorList>
            <person name="Gaulin E."/>
            <person name="Dumas B."/>
        </authorList>
    </citation>
    <scope>NUCLEOTIDE SEQUENCE [LARGE SCALE GENOMIC DNA]</scope>
    <source>
        <strain evidence="2">CBS 568.67</strain>
    </source>
</reference>
<dbReference type="EMBL" id="CAADRA010005137">
    <property type="protein sequence ID" value="VFT85753.1"/>
    <property type="molecule type" value="Genomic_DNA"/>
</dbReference>
<evidence type="ECO:0000313" key="1">
    <source>
        <dbReference type="EMBL" id="KAF0700600.1"/>
    </source>
</evidence>
<evidence type="ECO:0000313" key="2">
    <source>
        <dbReference type="EMBL" id="VFT85753.1"/>
    </source>
</evidence>
<proteinExistence type="predicted"/>
<dbReference type="SUPFAM" id="SSF48403">
    <property type="entry name" value="Ankyrin repeat"/>
    <property type="match status" value="1"/>
</dbReference>
<organism evidence="2 3">
    <name type="scientific">Aphanomyces stellatus</name>
    <dbReference type="NCBI Taxonomy" id="120398"/>
    <lineage>
        <taxon>Eukaryota</taxon>
        <taxon>Sar</taxon>
        <taxon>Stramenopiles</taxon>
        <taxon>Oomycota</taxon>
        <taxon>Saprolegniomycetes</taxon>
        <taxon>Saprolegniales</taxon>
        <taxon>Verrucalvaceae</taxon>
        <taxon>Aphanomyces</taxon>
    </lineage>
</organism>
<dbReference type="Proteomes" id="UP000332933">
    <property type="component" value="Unassembled WGS sequence"/>
</dbReference>
<protein>
    <submittedName>
        <fullName evidence="2">Aste57867_8867 protein</fullName>
    </submittedName>
</protein>
<dbReference type="EMBL" id="VJMH01005116">
    <property type="protein sequence ID" value="KAF0700600.1"/>
    <property type="molecule type" value="Genomic_DNA"/>
</dbReference>